<evidence type="ECO:0000313" key="2">
    <source>
        <dbReference type="Proteomes" id="UP001213000"/>
    </source>
</evidence>
<dbReference type="Proteomes" id="UP001213000">
    <property type="component" value="Unassembled WGS sequence"/>
</dbReference>
<evidence type="ECO:0000313" key="1">
    <source>
        <dbReference type="EMBL" id="KAJ3571477.1"/>
    </source>
</evidence>
<protein>
    <submittedName>
        <fullName evidence="1">Uncharacterized protein</fullName>
    </submittedName>
</protein>
<dbReference type="EMBL" id="JANIEX010000183">
    <property type="protein sequence ID" value="KAJ3571477.1"/>
    <property type="molecule type" value="Genomic_DNA"/>
</dbReference>
<sequence>MERDCFIHFKSFSFGGSGDPICLRQKFVLSQYYRSVSFVNMSDKVIKALIAEAVKGNTWKKFANPSAARGKTAFPKTSGDQEKYGIRFDYDTVVNKDGIDFHTFKMQPNKGKIPSSIKLWRDKHGTDAVMAVVWVKKDANAEEVEAALDAARTEFKQSS</sequence>
<keyword evidence="2" id="KW-1185">Reference proteome</keyword>
<name>A0AAD5YXS3_9AGAR</name>
<gene>
    <name evidence="1" type="ORF">NP233_g3728</name>
</gene>
<organism evidence="1 2">
    <name type="scientific">Leucocoprinus birnbaumii</name>
    <dbReference type="NCBI Taxonomy" id="56174"/>
    <lineage>
        <taxon>Eukaryota</taxon>
        <taxon>Fungi</taxon>
        <taxon>Dikarya</taxon>
        <taxon>Basidiomycota</taxon>
        <taxon>Agaricomycotina</taxon>
        <taxon>Agaricomycetes</taxon>
        <taxon>Agaricomycetidae</taxon>
        <taxon>Agaricales</taxon>
        <taxon>Agaricineae</taxon>
        <taxon>Agaricaceae</taxon>
        <taxon>Leucocoprinus</taxon>
    </lineage>
</organism>
<dbReference type="AlphaFoldDB" id="A0AAD5YXS3"/>
<accession>A0AAD5YXS3</accession>
<comment type="caution">
    <text evidence="1">The sequence shown here is derived from an EMBL/GenBank/DDBJ whole genome shotgun (WGS) entry which is preliminary data.</text>
</comment>
<reference evidence="1" key="1">
    <citation type="submission" date="2022-07" db="EMBL/GenBank/DDBJ databases">
        <title>Genome Sequence of Leucocoprinus birnbaumii.</title>
        <authorList>
            <person name="Buettner E."/>
        </authorList>
    </citation>
    <scope>NUCLEOTIDE SEQUENCE</scope>
    <source>
        <strain evidence="1">VT141</strain>
    </source>
</reference>
<proteinExistence type="predicted"/>